<evidence type="ECO:0000313" key="6">
    <source>
        <dbReference type="EMBL" id="PUA34232.1"/>
    </source>
</evidence>
<dbReference type="PROSITE" id="PS51332">
    <property type="entry name" value="B12_BINDING"/>
    <property type="match status" value="1"/>
</dbReference>
<dbReference type="Gene3D" id="1.10.1240.10">
    <property type="entry name" value="Methionine synthase domain"/>
    <property type="match status" value="1"/>
</dbReference>
<comment type="caution">
    <text evidence="6">The sequence shown here is derived from an EMBL/GenBank/DDBJ whole genome shotgun (WGS) entry which is preliminary data.</text>
</comment>
<dbReference type="GO" id="GO:0005829">
    <property type="term" value="C:cytosol"/>
    <property type="evidence" value="ECO:0007669"/>
    <property type="project" value="TreeGrafter"/>
</dbReference>
<dbReference type="SMART" id="SM01018">
    <property type="entry name" value="B12-binding_2"/>
    <property type="match status" value="1"/>
</dbReference>
<dbReference type="GO" id="GO:0050667">
    <property type="term" value="P:homocysteine metabolic process"/>
    <property type="evidence" value="ECO:0007669"/>
    <property type="project" value="TreeGrafter"/>
</dbReference>
<dbReference type="InterPro" id="IPR036724">
    <property type="entry name" value="Cobalamin-bd_sf"/>
</dbReference>
<dbReference type="GO" id="GO:0046653">
    <property type="term" value="P:tetrahydrofolate metabolic process"/>
    <property type="evidence" value="ECO:0007669"/>
    <property type="project" value="TreeGrafter"/>
</dbReference>
<dbReference type="Gene3D" id="3.40.50.280">
    <property type="entry name" value="Cobalamin-binding domain"/>
    <property type="match status" value="1"/>
</dbReference>
<dbReference type="Proteomes" id="UP000244066">
    <property type="component" value="Unassembled WGS sequence"/>
</dbReference>
<dbReference type="InterPro" id="IPR036594">
    <property type="entry name" value="Meth_synthase_dom"/>
</dbReference>
<evidence type="ECO:0008006" key="8">
    <source>
        <dbReference type="Google" id="ProtNLM"/>
    </source>
</evidence>
<accession>A0A2R7YBG5</accession>
<dbReference type="PANTHER" id="PTHR45833:SF1">
    <property type="entry name" value="METHIONINE SYNTHASE"/>
    <property type="match status" value="1"/>
</dbReference>
<sequence>MTQTGDASVREQLVRLKEAILNGDAKAAAEAAAILKEKGLQPLEVVNQAIKPAMDEMGKRYERLEAFLPDLVLAGEAAQEALRVILPKEGEESFIKGKVVIGTIYGDIHDIGKNIVAAMLSANGYKIIDLGNDVPPERYVEVAKKEGAHIIGMSCLLTPSMYYMRDVIRKLKEENIRDRFYVIIGGAAVYPDWAKEIGADGWAKDAERAVQLCDALMEKGKELPKPVILGEWR</sequence>
<dbReference type="GO" id="GO:0008705">
    <property type="term" value="F:methionine synthase activity"/>
    <property type="evidence" value="ECO:0007669"/>
    <property type="project" value="TreeGrafter"/>
</dbReference>
<evidence type="ECO:0000256" key="3">
    <source>
        <dbReference type="ARBA" id="ARBA00023285"/>
    </source>
</evidence>
<dbReference type="CDD" id="cd02070">
    <property type="entry name" value="corrinoid_protein_B12-BD"/>
    <property type="match status" value="1"/>
</dbReference>
<dbReference type="Pfam" id="PF02310">
    <property type="entry name" value="B12-binding"/>
    <property type="match status" value="1"/>
</dbReference>
<dbReference type="Pfam" id="PF02607">
    <property type="entry name" value="B12-binding_2"/>
    <property type="match status" value="1"/>
</dbReference>
<evidence type="ECO:0000259" key="5">
    <source>
        <dbReference type="PROSITE" id="PS51337"/>
    </source>
</evidence>
<comment type="similarity">
    <text evidence="1">Belongs to the methylamine corrinoid protein family.</text>
</comment>
<dbReference type="SUPFAM" id="SSF52242">
    <property type="entry name" value="Cobalamin (vitamin B12)-binding domain"/>
    <property type="match status" value="1"/>
</dbReference>
<dbReference type="PROSITE" id="PS51337">
    <property type="entry name" value="B12_BINDING_NTER"/>
    <property type="match status" value="1"/>
</dbReference>
<reference evidence="6 7" key="1">
    <citation type="submission" date="2017-04" db="EMBL/GenBank/DDBJ databases">
        <title>Draft Aigarchaeota genome from a New Zealand hot spring.</title>
        <authorList>
            <person name="Reysenbach A.-L."/>
            <person name="Donaho J.A."/>
            <person name="Gerhart J."/>
            <person name="Kelley J.F."/>
            <person name="Kouba K."/>
            <person name="Podar M."/>
            <person name="Stott M."/>
        </authorList>
    </citation>
    <scope>NUCLEOTIDE SEQUENCE [LARGE SCALE GENOMIC DNA]</scope>
    <source>
        <strain evidence="6">NZ13_MG1</strain>
    </source>
</reference>
<dbReference type="SUPFAM" id="SSF47644">
    <property type="entry name" value="Methionine synthase domain"/>
    <property type="match status" value="1"/>
</dbReference>
<evidence type="ECO:0000256" key="2">
    <source>
        <dbReference type="ARBA" id="ARBA00022723"/>
    </source>
</evidence>
<dbReference type="InterPro" id="IPR006158">
    <property type="entry name" value="Cobalamin-bd"/>
</dbReference>
<dbReference type="InterPro" id="IPR050554">
    <property type="entry name" value="Met_Synthase/Corrinoid"/>
</dbReference>
<feature type="domain" description="B12-binding N-terminal" evidence="5">
    <location>
        <begin position="3"/>
        <end position="97"/>
    </location>
</feature>
<dbReference type="FunFam" id="3.40.50.280:FF:000003">
    <property type="entry name" value="Dimethylamine methyltransferase corrinoid protein"/>
    <property type="match status" value="1"/>
</dbReference>
<dbReference type="PANTHER" id="PTHR45833">
    <property type="entry name" value="METHIONINE SYNTHASE"/>
    <property type="match status" value="1"/>
</dbReference>
<gene>
    <name evidence="6" type="ORF">B9J98_01180</name>
</gene>
<organism evidence="6 7">
    <name type="scientific">Candidatus Terraquivivens tikiterensis</name>
    <dbReference type="NCBI Taxonomy" id="1980982"/>
    <lineage>
        <taxon>Archaea</taxon>
        <taxon>Nitrososphaerota</taxon>
        <taxon>Candidatus Wolframiiraptoraceae</taxon>
        <taxon>Candidatus Terraquivivens</taxon>
    </lineage>
</organism>
<proteinExistence type="inferred from homology"/>
<name>A0A2R7YBG5_9ARCH</name>
<evidence type="ECO:0000313" key="7">
    <source>
        <dbReference type="Proteomes" id="UP000244066"/>
    </source>
</evidence>
<keyword evidence="2" id="KW-0479">Metal-binding</keyword>
<dbReference type="AlphaFoldDB" id="A0A2R7YBG5"/>
<evidence type="ECO:0000256" key="1">
    <source>
        <dbReference type="ARBA" id="ARBA00010854"/>
    </source>
</evidence>
<dbReference type="GO" id="GO:0031419">
    <property type="term" value="F:cobalamin binding"/>
    <property type="evidence" value="ECO:0007669"/>
    <property type="project" value="InterPro"/>
</dbReference>
<protein>
    <recommendedName>
        <fullName evidence="8">Cobalamin-binding protein</fullName>
    </recommendedName>
</protein>
<dbReference type="InterPro" id="IPR003759">
    <property type="entry name" value="Cbl-bd_cap"/>
</dbReference>
<dbReference type="GO" id="GO:0046872">
    <property type="term" value="F:metal ion binding"/>
    <property type="evidence" value="ECO:0007669"/>
    <property type="project" value="UniProtKB-KW"/>
</dbReference>
<feature type="domain" description="B12-binding" evidence="4">
    <location>
        <begin position="96"/>
        <end position="227"/>
    </location>
</feature>
<dbReference type="EMBL" id="NDWU01000002">
    <property type="protein sequence ID" value="PUA34232.1"/>
    <property type="molecule type" value="Genomic_DNA"/>
</dbReference>
<evidence type="ECO:0000259" key="4">
    <source>
        <dbReference type="PROSITE" id="PS51332"/>
    </source>
</evidence>
<keyword evidence="3" id="KW-0170">Cobalt</keyword>